<gene>
    <name evidence="2" type="ORF">B0I36DRAFT_82922</name>
</gene>
<dbReference type="GeneID" id="70192956"/>
<sequence length="766" mass="82940">MTTTAIPNLQPRASQDSMLPAYRAADTNPPTYRGPADISPESLAELNAALTSINLKDNPNLSEDRCLAHLKLLSAFQQLKADVGYTDGLWQLFDARALNSETQPVHVSEKKGEKGEKAKAAVDDETSPLTKKLAEIREKRWILFVARAVDRYEAWWKTFQGKPLVEEMMDIDGPHYNSFHTDSAPMQWTKSMLPPLDVLLVWHSHMLNPRCYLEDCIRAGFGGLWAAGLPWEIINPCIDDTTFKYSVTSDGKANWTSSTGRSWDNAEDSLEKTIKCPICSATNTVPWTTCGMPENESAGAKDDLEGMGFGDGSFFYTCASCSRPITNDHLEVASFVGDFRRLLMDNHPMPGTILNYDSGLPKYLSYSLQAYWGTTFPNRLLKNALRTEILALLDANNPEAGASSIETVRLILQKALTNGEALKLAGEPSSRNARLSRESKVHVRKMMARYWRNQYPFALDLAGAVHRQGSFVEKMYQIDWLHSPSARKTMSRLMVKYHRFMRLIAENSLHVVVPTLDVDLAWHTQQLSPKEYMAFTLEKTEKFIDHDDKIEELKLHDAFSWTCKEYQKLYNEVYSECTCWYCEAIRTSHTSSVGRLFGASRSEKVADSFYDSGQAKLCPPDNSAHISAHNSVVITDVDGVKNMAEERARKKGRRLDKNDSEVHNHWGYGAAYAVPFGAPVVFAGGMYYGGSPGGCPGGTGAAGGCVAGTCAGAAAAGACAMAAGGCGGGGGTCSGGGACGGGGGACGGGGCGGGGGGGCGGGGGGS</sequence>
<dbReference type="Pfam" id="PF07173">
    <property type="entry name" value="GRDP-like"/>
    <property type="match status" value="1"/>
</dbReference>
<accession>A0A9P8YD60</accession>
<feature type="region of interest" description="Disordered" evidence="1">
    <location>
        <begin position="1"/>
        <end position="34"/>
    </location>
</feature>
<evidence type="ECO:0000256" key="1">
    <source>
        <dbReference type="SAM" id="MobiDB-lite"/>
    </source>
</evidence>
<protein>
    <recommendedName>
        <fullName evidence="4">Alpha-ketoglutarate-dependent sulfonate dioxygenase</fullName>
    </recommendedName>
</protein>
<keyword evidence="3" id="KW-1185">Reference proteome</keyword>
<evidence type="ECO:0008006" key="4">
    <source>
        <dbReference type="Google" id="ProtNLM"/>
    </source>
</evidence>
<feature type="region of interest" description="Disordered" evidence="1">
    <location>
        <begin position="103"/>
        <end position="123"/>
    </location>
</feature>
<proteinExistence type="predicted"/>
<evidence type="ECO:0000313" key="2">
    <source>
        <dbReference type="EMBL" id="KAH7034662.1"/>
    </source>
</evidence>
<comment type="caution">
    <text evidence="2">The sequence shown here is derived from an EMBL/GenBank/DDBJ whole genome shotgun (WGS) entry which is preliminary data.</text>
</comment>
<feature type="compositionally biased region" description="Basic and acidic residues" evidence="1">
    <location>
        <begin position="107"/>
        <end position="122"/>
    </location>
</feature>
<reference evidence="2" key="1">
    <citation type="journal article" date="2021" name="Nat. Commun.">
        <title>Genetic determinants of endophytism in the Arabidopsis root mycobiome.</title>
        <authorList>
            <person name="Mesny F."/>
            <person name="Miyauchi S."/>
            <person name="Thiergart T."/>
            <person name="Pickel B."/>
            <person name="Atanasova L."/>
            <person name="Karlsson M."/>
            <person name="Huettel B."/>
            <person name="Barry K.W."/>
            <person name="Haridas S."/>
            <person name="Chen C."/>
            <person name="Bauer D."/>
            <person name="Andreopoulos W."/>
            <person name="Pangilinan J."/>
            <person name="LaButti K."/>
            <person name="Riley R."/>
            <person name="Lipzen A."/>
            <person name="Clum A."/>
            <person name="Drula E."/>
            <person name="Henrissat B."/>
            <person name="Kohler A."/>
            <person name="Grigoriev I.V."/>
            <person name="Martin F.M."/>
            <person name="Hacquard S."/>
        </authorList>
    </citation>
    <scope>NUCLEOTIDE SEQUENCE</scope>
    <source>
        <strain evidence="2">MPI-CAGE-CH-0230</strain>
    </source>
</reference>
<dbReference type="InterPro" id="IPR009836">
    <property type="entry name" value="GRDP-like"/>
</dbReference>
<dbReference type="OrthoDB" id="2684236at2759"/>
<dbReference type="PANTHER" id="PTHR34365:SF7">
    <property type="entry name" value="GLYCINE-RICH DOMAIN-CONTAINING PROTEIN 1"/>
    <property type="match status" value="1"/>
</dbReference>
<feature type="compositionally biased region" description="Polar residues" evidence="1">
    <location>
        <begin position="1"/>
        <end position="17"/>
    </location>
</feature>
<dbReference type="EMBL" id="JAGTJQ010000003">
    <property type="protein sequence ID" value="KAH7034662.1"/>
    <property type="molecule type" value="Genomic_DNA"/>
</dbReference>
<organism evidence="2 3">
    <name type="scientific">Microdochium trichocladiopsis</name>
    <dbReference type="NCBI Taxonomy" id="1682393"/>
    <lineage>
        <taxon>Eukaryota</taxon>
        <taxon>Fungi</taxon>
        <taxon>Dikarya</taxon>
        <taxon>Ascomycota</taxon>
        <taxon>Pezizomycotina</taxon>
        <taxon>Sordariomycetes</taxon>
        <taxon>Xylariomycetidae</taxon>
        <taxon>Xylariales</taxon>
        <taxon>Microdochiaceae</taxon>
        <taxon>Microdochium</taxon>
    </lineage>
</organism>
<dbReference type="Proteomes" id="UP000756346">
    <property type="component" value="Unassembled WGS sequence"/>
</dbReference>
<dbReference type="RefSeq" id="XP_046014755.1">
    <property type="nucleotide sequence ID" value="XM_046163410.1"/>
</dbReference>
<evidence type="ECO:0000313" key="3">
    <source>
        <dbReference type="Proteomes" id="UP000756346"/>
    </source>
</evidence>
<dbReference type="PANTHER" id="PTHR34365">
    <property type="entry name" value="ENOLASE (DUF1399)"/>
    <property type="match status" value="1"/>
</dbReference>
<dbReference type="AlphaFoldDB" id="A0A9P8YD60"/>
<name>A0A9P8YD60_9PEZI</name>